<comment type="caution">
    <text evidence="1">The sequence shown here is derived from an EMBL/GenBank/DDBJ whole genome shotgun (WGS) entry which is preliminary data.</text>
</comment>
<proteinExistence type="predicted"/>
<keyword evidence="2" id="KW-1185">Reference proteome</keyword>
<reference evidence="1 2" key="1">
    <citation type="submission" date="2019-05" db="EMBL/GenBank/DDBJ databases">
        <title>Another draft genome of Portunus trituberculatus and its Hox gene families provides insights of decapod evolution.</title>
        <authorList>
            <person name="Jeong J.-H."/>
            <person name="Song I."/>
            <person name="Kim S."/>
            <person name="Choi T."/>
            <person name="Kim D."/>
            <person name="Ryu S."/>
            <person name="Kim W."/>
        </authorList>
    </citation>
    <scope>NUCLEOTIDE SEQUENCE [LARGE SCALE GENOMIC DNA]</scope>
    <source>
        <tissue evidence="1">Muscle</tissue>
    </source>
</reference>
<evidence type="ECO:0000313" key="1">
    <source>
        <dbReference type="EMBL" id="MPC55857.1"/>
    </source>
</evidence>
<organism evidence="1 2">
    <name type="scientific">Portunus trituberculatus</name>
    <name type="common">Swimming crab</name>
    <name type="synonym">Neptunus trituberculatus</name>
    <dbReference type="NCBI Taxonomy" id="210409"/>
    <lineage>
        <taxon>Eukaryota</taxon>
        <taxon>Metazoa</taxon>
        <taxon>Ecdysozoa</taxon>
        <taxon>Arthropoda</taxon>
        <taxon>Crustacea</taxon>
        <taxon>Multicrustacea</taxon>
        <taxon>Malacostraca</taxon>
        <taxon>Eumalacostraca</taxon>
        <taxon>Eucarida</taxon>
        <taxon>Decapoda</taxon>
        <taxon>Pleocyemata</taxon>
        <taxon>Brachyura</taxon>
        <taxon>Eubrachyura</taxon>
        <taxon>Portunoidea</taxon>
        <taxon>Portunidae</taxon>
        <taxon>Portuninae</taxon>
        <taxon>Portunus</taxon>
    </lineage>
</organism>
<protein>
    <submittedName>
        <fullName evidence="1">Uncharacterized protein</fullName>
    </submittedName>
</protein>
<sequence length="130" mass="14352">METGHYEPLEPCTIQLVVHYLLQMNNNAAIGPGMCGVRQAQLGRQVHKDICVRSSAIATVVKVVDMITGKSSLLLSPWRTANLTTIEKMMSHSQDLQPFIKIKLNAMSMEGGDALPHVMDRRALRNAVLV</sequence>
<dbReference type="EMBL" id="VSRR010013496">
    <property type="protein sequence ID" value="MPC55857.1"/>
    <property type="molecule type" value="Genomic_DNA"/>
</dbReference>
<accession>A0A5B7GES7</accession>
<evidence type="ECO:0000313" key="2">
    <source>
        <dbReference type="Proteomes" id="UP000324222"/>
    </source>
</evidence>
<name>A0A5B7GES7_PORTR</name>
<dbReference type="Proteomes" id="UP000324222">
    <property type="component" value="Unassembled WGS sequence"/>
</dbReference>
<dbReference type="AlphaFoldDB" id="A0A5B7GES7"/>
<gene>
    <name evidence="1" type="ORF">E2C01_049802</name>
</gene>